<feature type="binding site" description="axial binding residue" evidence="8">
    <location>
        <position position="427"/>
    </location>
    <ligand>
        <name>heme</name>
        <dbReference type="ChEBI" id="CHEBI:30413"/>
    </ligand>
    <ligandPart>
        <name>Fe</name>
        <dbReference type="ChEBI" id="CHEBI:18248"/>
    </ligandPart>
</feature>
<organism evidence="11 12">
    <name type="scientific">Gigaspora margarita</name>
    <dbReference type="NCBI Taxonomy" id="4874"/>
    <lineage>
        <taxon>Eukaryota</taxon>
        <taxon>Fungi</taxon>
        <taxon>Fungi incertae sedis</taxon>
        <taxon>Mucoromycota</taxon>
        <taxon>Glomeromycotina</taxon>
        <taxon>Glomeromycetes</taxon>
        <taxon>Diversisporales</taxon>
        <taxon>Gigasporaceae</taxon>
        <taxon>Gigaspora</taxon>
    </lineage>
</organism>
<dbReference type="GO" id="GO:0005506">
    <property type="term" value="F:iron ion binding"/>
    <property type="evidence" value="ECO:0007669"/>
    <property type="project" value="InterPro"/>
</dbReference>
<dbReference type="Gene3D" id="1.10.630.10">
    <property type="entry name" value="Cytochrome P450"/>
    <property type="match status" value="1"/>
</dbReference>
<evidence type="ECO:0000256" key="7">
    <source>
        <dbReference type="ARBA" id="ARBA00023033"/>
    </source>
</evidence>
<dbReference type="Pfam" id="PF00067">
    <property type="entry name" value="p450"/>
    <property type="match status" value="1"/>
</dbReference>
<keyword evidence="10" id="KW-1133">Transmembrane helix</keyword>
<keyword evidence="6 8" id="KW-0408">Iron</keyword>
<keyword evidence="10" id="KW-0472">Membrane</keyword>
<dbReference type="InterPro" id="IPR001128">
    <property type="entry name" value="Cyt_P450"/>
</dbReference>
<evidence type="ECO:0000256" key="4">
    <source>
        <dbReference type="ARBA" id="ARBA00022723"/>
    </source>
</evidence>
<dbReference type="PANTHER" id="PTHR24292:SF54">
    <property type="entry name" value="CYP9F3-RELATED"/>
    <property type="match status" value="1"/>
</dbReference>
<evidence type="ECO:0000256" key="5">
    <source>
        <dbReference type="ARBA" id="ARBA00023002"/>
    </source>
</evidence>
<comment type="caution">
    <text evidence="11">The sequence shown here is derived from an EMBL/GenBank/DDBJ whole genome shotgun (WGS) entry which is preliminary data.</text>
</comment>
<keyword evidence="7 9" id="KW-0503">Monooxygenase</keyword>
<dbReference type="PRINTS" id="PR00385">
    <property type="entry name" value="P450"/>
</dbReference>
<dbReference type="GO" id="GO:0020037">
    <property type="term" value="F:heme binding"/>
    <property type="evidence" value="ECO:0007669"/>
    <property type="project" value="InterPro"/>
</dbReference>
<dbReference type="GO" id="GO:0016705">
    <property type="term" value="F:oxidoreductase activity, acting on paired donors, with incorporation or reduction of molecular oxygen"/>
    <property type="evidence" value="ECO:0007669"/>
    <property type="project" value="InterPro"/>
</dbReference>
<dbReference type="InterPro" id="IPR002401">
    <property type="entry name" value="Cyt_P450_E_grp-I"/>
</dbReference>
<keyword evidence="10" id="KW-0812">Transmembrane</keyword>
<comment type="similarity">
    <text evidence="2 9">Belongs to the cytochrome P450 family.</text>
</comment>
<evidence type="ECO:0000256" key="3">
    <source>
        <dbReference type="ARBA" id="ARBA00022617"/>
    </source>
</evidence>
<dbReference type="InterPro" id="IPR050476">
    <property type="entry name" value="Insect_CytP450_Detox"/>
</dbReference>
<reference evidence="11 12" key="1">
    <citation type="journal article" date="2019" name="Environ. Microbiol.">
        <title>At the nexus of three kingdoms: the genome of the mycorrhizal fungus Gigaspora margarita provides insights into plant, endobacterial and fungal interactions.</title>
        <authorList>
            <person name="Venice F."/>
            <person name="Ghignone S."/>
            <person name="Salvioli di Fossalunga A."/>
            <person name="Amselem J."/>
            <person name="Novero M."/>
            <person name="Xianan X."/>
            <person name="Sedzielewska Toro K."/>
            <person name="Morin E."/>
            <person name="Lipzen A."/>
            <person name="Grigoriev I.V."/>
            <person name="Henrissat B."/>
            <person name="Martin F.M."/>
            <person name="Bonfante P."/>
        </authorList>
    </citation>
    <scope>NUCLEOTIDE SEQUENCE [LARGE SCALE GENOMIC DNA]</scope>
    <source>
        <strain evidence="11 12">BEG34</strain>
    </source>
</reference>
<evidence type="ECO:0000256" key="9">
    <source>
        <dbReference type="RuleBase" id="RU000461"/>
    </source>
</evidence>
<dbReference type="OrthoDB" id="1470350at2759"/>
<keyword evidence="5 9" id="KW-0560">Oxidoreductase</keyword>
<keyword evidence="3 8" id="KW-0349">Heme</keyword>
<dbReference type="GO" id="GO:0004497">
    <property type="term" value="F:monooxygenase activity"/>
    <property type="evidence" value="ECO:0007669"/>
    <property type="project" value="UniProtKB-KW"/>
</dbReference>
<evidence type="ECO:0000256" key="6">
    <source>
        <dbReference type="ARBA" id="ARBA00023004"/>
    </source>
</evidence>
<evidence type="ECO:0000256" key="1">
    <source>
        <dbReference type="ARBA" id="ARBA00001971"/>
    </source>
</evidence>
<evidence type="ECO:0000313" key="12">
    <source>
        <dbReference type="Proteomes" id="UP000439903"/>
    </source>
</evidence>
<dbReference type="AlphaFoldDB" id="A0A8H4AVA9"/>
<dbReference type="InterPro" id="IPR036396">
    <property type="entry name" value="Cyt_P450_sf"/>
</dbReference>
<name>A0A8H4AVA9_GIGMA</name>
<dbReference type="PRINTS" id="PR00463">
    <property type="entry name" value="EP450I"/>
</dbReference>
<dbReference type="SUPFAM" id="SSF48264">
    <property type="entry name" value="Cytochrome P450"/>
    <property type="match status" value="1"/>
</dbReference>
<evidence type="ECO:0000313" key="11">
    <source>
        <dbReference type="EMBL" id="KAF0536466.1"/>
    </source>
</evidence>
<dbReference type="PANTHER" id="PTHR24292">
    <property type="entry name" value="CYTOCHROME P450"/>
    <property type="match status" value="1"/>
</dbReference>
<evidence type="ECO:0000256" key="8">
    <source>
        <dbReference type="PIRSR" id="PIRSR602401-1"/>
    </source>
</evidence>
<dbReference type="EMBL" id="WTPW01000199">
    <property type="protein sequence ID" value="KAF0536466.1"/>
    <property type="molecule type" value="Genomic_DNA"/>
</dbReference>
<feature type="transmembrane region" description="Helical" evidence="10">
    <location>
        <begin position="6"/>
        <end position="23"/>
    </location>
</feature>
<keyword evidence="4 8" id="KW-0479">Metal-binding</keyword>
<evidence type="ECO:0000256" key="10">
    <source>
        <dbReference type="SAM" id="Phobius"/>
    </source>
</evidence>
<protein>
    <submittedName>
        <fullName evidence="11">Cytochrome P450</fullName>
    </submittedName>
</protein>
<dbReference type="InterPro" id="IPR017972">
    <property type="entry name" value="Cyt_P450_CS"/>
</dbReference>
<comment type="cofactor">
    <cofactor evidence="1 8">
        <name>heme</name>
        <dbReference type="ChEBI" id="CHEBI:30413"/>
    </cofactor>
</comment>
<dbReference type="Proteomes" id="UP000439903">
    <property type="component" value="Unassembled WGS sequence"/>
</dbReference>
<proteinExistence type="inferred from homology"/>
<evidence type="ECO:0000256" key="2">
    <source>
        <dbReference type="ARBA" id="ARBA00010617"/>
    </source>
</evidence>
<keyword evidence="12" id="KW-1185">Reference proteome</keyword>
<accession>A0A8H4AVA9</accession>
<sequence>MDFITLISFIAIVVILLMIYNYVNYKVPDSLKDIHSITFFSIVLSRLIKREGGHDKLYLRCKEYFERDGVIKMSFRGKWICTITDPVIVKEMCLRTDVFPKLMFNEILPNSAADRHFGVNVVHSNGDVWKRHRRVCNPAFKTLPVHLFVEKALKLMDILEKVDNKPIEVRDFMQRLTLDILGKVAFNFDFNNLEDPNNPYVTAYNEVQKLFRNPLVTIFQIDKIPILNQLIFRKIDKLNNLFEDIIKEKRKSLAAGHFNGDLLELMLKACDDPDNQILSDTELRCNLAIFMVAGHDTTAAALSSLLYLLAIHKDVQEKAREEVLRVLGDDLTPSAEQHAALKYLNMAIRENLRLYPPVGSLPLRVVTEDVKIKNFVIPAGTPVNLFIYGLHHSPKLWNNPEEFLPERFENEHENYSWLAFGGGSRICLGINFSLIEQRMVLCLLLRKYEILLPQNSIHKNGLKFKNTMSPYPIDLIFKRRNE</sequence>
<gene>
    <name evidence="11" type="ORF">F8M41_009134</name>
</gene>
<dbReference type="PROSITE" id="PS00086">
    <property type="entry name" value="CYTOCHROME_P450"/>
    <property type="match status" value="1"/>
</dbReference>